<comment type="similarity">
    <text evidence="1">Belongs to the iron/manganese superoxide dismutase family.</text>
</comment>
<evidence type="ECO:0000256" key="4">
    <source>
        <dbReference type="ARBA" id="ARBA00023002"/>
    </source>
</evidence>
<name>A0A4Q0SRB7_9BRAD</name>
<dbReference type="SUPFAM" id="SSF46609">
    <property type="entry name" value="Fe,Mn superoxide dismutase (SOD), N-terminal domain"/>
    <property type="match status" value="1"/>
</dbReference>
<dbReference type="InterPro" id="IPR019832">
    <property type="entry name" value="Mn/Fe_SOD_C"/>
</dbReference>
<protein>
    <recommendedName>
        <fullName evidence="2">superoxide dismutase</fullName>
        <ecNumber evidence="2">1.15.1.1</ecNumber>
    </recommendedName>
</protein>
<feature type="binding site" evidence="5">
    <location>
        <position position="157"/>
    </location>
    <ligand>
        <name>Mn(2+)</name>
        <dbReference type="ChEBI" id="CHEBI:29035"/>
    </ligand>
</feature>
<dbReference type="PIRSF" id="PIRSF000349">
    <property type="entry name" value="SODismutase"/>
    <property type="match status" value="1"/>
</dbReference>
<dbReference type="AlphaFoldDB" id="A0A4Q0SRB7"/>
<dbReference type="GO" id="GO:0004784">
    <property type="term" value="F:superoxide dismutase activity"/>
    <property type="evidence" value="ECO:0007669"/>
    <property type="project" value="UniProtKB-EC"/>
</dbReference>
<feature type="domain" description="Manganese/iron superoxide dismutase C-terminal" evidence="6">
    <location>
        <begin position="90"/>
        <end position="189"/>
    </location>
</feature>
<dbReference type="RefSeq" id="WP_128943322.1">
    <property type="nucleotide sequence ID" value="NZ_LBJM01000004.1"/>
</dbReference>
<dbReference type="SUPFAM" id="SSF54719">
    <property type="entry name" value="Fe,Mn superoxide dismutase (SOD), C-terminal domain"/>
    <property type="match status" value="1"/>
</dbReference>
<feature type="binding site" evidence="5">
    <location>
        <position position="161"/>
    </location>
    <ligand>
        <name>Mn(2+)</name>
        <dbReference type="ChEBI" id="CHEBI:29035"/>
    </ligand>
</feature>
<dbReference type="InterPro" id="IPR036324">
    <property type="entry name" value="Mn/Fe_SOD_N_sf"/>
</dbReference>
<proteinExistence type="inferred from homology"/>
<dbReference type="InterPro" id="IPR001189">
    <property type="entry name" value="Mn/Fe_SOD"/>
</dbReference>
<evidence type="ECO:0000256" key="1">
    <source>
        <dbReference type="ARBA" id="ARBA00008714"/>
    </source>
</evidence>
<evidence type="ECO:0000259" key="6">
    <source>
        <dbReference type="Pfam" id="PF02777"/>
    </source>
</evidence>
<dbReference type="EMBL" id="LBJM01000004">
    <property type="protein sequence ID" value="RXH42605.1"/>
    <property type="molecule type" value="Genomic_DNA"/>
</dbReference>
<dbReference type="PANTHER" id="PTHR11404">
    <property type="entry name" value="SUPEROXIDE DISMUTASE 2"/>
    <property type="match status" value="1"/>
</dbReference>
<dbReference type="Pfam" id="PF02777">
    <property type="entry name" value="Sod_Fe_C"/>
    <property type="match status" value="1"/>
</dbReference>
<dbReference type="Gene3D" id="3.55.40.20">
    <property type="entry name" value="Iron/manganese superoxide dismutase, C-terminal domain"/>
    <property type="match status" value="1"/>
</dbReference>
<accession>A0A4Q0SRB7</accession>
<keyword evidence="4" id="KW-0560">Oxidoreductase</keyword>
<dbReference type="InterPro" id="IPR036314">
    <property type="entry name" value="SOD_C_sf"/>
</dbReference>
<feature type="binding site" evidence="5">
    <location>
        <position position="75"/>
    </location>
    <ligand>
        <name>Mn(2+)</name>
        <dbReference type="ChEBI" id="CHEBI:29035"/>
    </ligand>
</feature>
<comment type="caution">
    <text evidence="7">The sequence shown here is derived from an EMBL/GenBank/DDBJ whole genome shotgun (WGS) entry which is preliminary data.</text>
</comment>
<gene>
    <name evidence="7" type="ORF">XH94_01790</name>
</gene>
<evidence type="ECO:0000256" key="3">
    <source>
        <dbReference type="ARBA" id="ARBA00022723"/>
    </source>
</evidence>
<evidence type="ECO:0000313" key="8">
    <source>
        <dbReference type="Proteomes" id="UP000290565"/>
    </source>
</evidence>
<feature type="binding site" evidence="5">
    <location>
        <position position="26"/>
    </location>
    <ligand>
        <name>Mn(2+)</name>
        <dbReference type="ChEBI" id="CHEBI:29035"/>
    </ligand>
</feature>
<dbReference type="InterPro" id="IPR050265">
    <property type="entry name" value="Fe/Mn_Superoxide_Dismutase"/>
</dbReference>
<evidence type="ECO:0000256" key="2">
    <source>
        <dbReference type="ARBA" id="ARBA00012682"/>
    </source>
</evidence>
<organism evidence="7 8">
    <name type="scientific">Bradyrhizobium zhanjiangense</name>
    <dbReference type="NCBI Taxonomy" id="1325107"/>
    <lineage>
        <taxon>Bacteria</taxon>
        <taxon>Pseudomonadati</taxon>
        <taxon>Pseudomonadota</taxon>
        <taxon>Alphaproteobacteria</taxon>
        <taxon>Hyphomicrobiales</taxon>
        <taxon>Nitrobacteraceae</taxon>
        <taxon>Bradyrhizobium</taxon>
    </lineage>
</organism>
<evidence type="ECO:0000256" key="5">
    <source>
        <dbReference type="PIRSR" id="PIRSR000349-1"/>
    </source>
</evidence>
<dbReference type="Proteomes" id="UP000290565">
    <property type="component" value="Unassembled WGS sequence"/>
</dbReference>
<dbReference type="GO" id="GO:0046872">
    <property type="term" value="F:metal ion binding"/>
    <property type="evidence" value="ECO:0007669"/>
    <property type="project" value="UniProtKB-KW"/>
</dbReference>
<dbReference type="EC" id="1.15.1.1" evidence="2"/>
<evidence type="ECO:0000313" key="7">
    <source>
        <dbReference type="EMBL" id="RXH42605.1"/>
    </source>
</evidence>
<reference evidence="7 8" key="1">
    <citation type="submission" date="2015-04" db="EMBL/GenBank/DDBJ databases">
        <title>Comparative genomics of rhizobia nodulating Arachis hypogaea in China.</title>
        <authorList>
            <person name="Li Y."/>
        </authorList>
    </citation>
    <scope>NUCLEOTIDE SEQUENCE [LARGE SCALE GENOMIC DNA]</scope>
    <source>
        <strain evidence="7 8">CCBAU 51787</strain>
    </source>
</reference>
<sequence length="196" mass="21908">MTYVVKPLSCDPSRIRGMSERMIISHYENNYGGAVKRLNLIDEKLAELDYASAPGFLINGLKREQLIATNSMILHEVFFDGLGDESEPGANLKEDLARDFGSYDRWRAEFIAMGKALGGGSGWVLLTWSPRDRKLVNQWASDHCHTLAGGTPMLALDMYEHSYHIDYGAKAASYVDVFMAAINWPAVQRAFDGIQK</sequence>
<keyword evidence="3 5" id="KW-0479">Metal-binding</keyword>
<dbReference type="PANTHER" id="PTHR11404:SF6">
    <property type="entry name" value="SUPEROXIDE DISMUTASE [MN], MITOCHONDRIAL"/>
    <property type="match status" value="1"/>
</dbReference>